<dbReference type="AlphaFoldDB" id="A0A8S3TJ52"/>
<comment type="caution">
    <text evidence="2">The sequence shown here is derived from an EMBL/GenBank/DDBJ whole genome shotgun (WGS) entry which is preliminary data.</text>
</comment>
<organism evidence="2 3">
    <name type="scientific">Mytilus edulis</name>
    <name type="common">Blue mussel</name>
    <dbReference type="NCBI Taxonomy" id="6550"/>
    <lineage>
        <taxon>Eukaryota</taxon>
        <taxon>Metazoa</taxon>
        <taxon>Spiralia</taxon>
        <taxon>Lophotrochozoa</taxon>
        <taxon>Mollusca</taxon>
        <taxon>Bivalvia</taxon>
        <taxon>Autobranchia</taxon>
        <taxon>Pteriomorphia</taxon>
        <taxon>Mytilida</taxon>
        <taxon>Mytiloidea</taxon>
        <taxon>Mytilidae</taxon>
        <taxon>Mytilinae</taxon>
        <taxon>Mytilus</taxon>
    </lineage>
</organism>
<dbReference type="Proteomes" id="UP000683360">
    <property type="component" value="Unassembled WGS sequence"/>
</dbReference>
<gene>
    <name evidence="2" type="ORF">MEDL_43997</name>
</gene>
<dbReference type="PANTHER" id="PTHR33198:SF20">
    <property type="entry name" value="RETROTRANSPOSON GAG DOMAIN-CONTAINING PROTEIN"/>
    <property type="match status" value="1"/>
</dbReference>
<proteinExistence type="predicted"/>
<dbReference type="OrthoDB" id="5984808at2759"/>
<evidence type="ECO:0000256" key="1">
    <source>
        <dbReference type="SAM" id="MobiDB-lite"/>
    </source>
</evidence>
<sequence length="418" mass="47902">MADGINGRTPCMNWDSGDLPGSWKAFKTHCEFMFQGLLKKKQGDEKCAYLMIWVGEKVRNVYSTWDMTAEDQKKLEKYYENFEAYVKPKSNQVFSSYKFQCRLQKTNETCEEFVTDLKVLVKDCQYANPDRMVRDTIVLGTKSSKVREKLINEGLELTLEKALDIARTYELSQRQLQTMNIGEDPNVNSINRKKIYPKQTPKNSYPHKYEQGAKPRYKQDKSKLHVCQRCGYDHNAGSYCPAKGKQCKKCDKKDHFAKICKTRKEKKVHDIDLEECSNYYDSSDSDTLFVGSQYDRWIAIKGEIGATSHTEVAKVLHDRYDGSKRVAAPWYEINASTPAVTSEQHIRASGSVTTTHNRISKVIEPDVSEISCSDTEGGHKYIPSTVDNSEVQEIEDDDTNEDDKSEETAIEMGPRVRD</sequence>
<evidence type="ECO:0000313" key="2">
    <source>
        <dbReference type="EMBL" id="CAG2231107.1"/>
    </source>
</evidence>
<name>A0A8S3TJ52_MYTED</name>
<accession>A0A8S3TJ52</accession>
<reference evidence="2" key="1">
    <citation type="submission" date="2021-03" db="EMBL/GenBank/DDBJ databases">
        <authorList>
            <person name="Bekaert M."/>
        </authorList>
    </citation>
    <scope>NUCLEOTIDE SEQUENCE</scope>
</reference>
<keyword evidence="3" id="KW-1185">Reference proteome</keyword>
<feature type="region of interest" description="Disordered" evidence="1">
    <location>
        <begin position="374"/>
        <end position="418"/>
    </location>
</feature>
<evidence type="ECO:0000313" key="3">
    <source>
        <dbReference type="Proteomes" id="UP000683360"/>
    </source>
</evidence>
<protein>
    <recommendedName>
        <fullName evidence="4">Retrotransposon gag domain-containing protein</fullName>
    </recommendedName>
</protein>
<evidence type="ECO:0008006" key="4">
    <source>
        <dbReference type="Google" id="ProtNLM"/>
    </source>
</evidence>
<dbReference type="PANTHER" id="PTHR33198">
    <property type="entry name" value="ANK_REP_REGION DOMAIN-CONTAINING PROTEIN-RELATED"/>
    <property type="match status" value="1"/>
</dbReference>
<dbReference type="EMBL" id="CAJPWZ010002131">
    <property type="protein sequence ID" value="CAG2231107.1"/>
    <property type="molecule type" value="Genomic_DNA"/>
</dbReference>
<feature type="compositionally biased region" description="Acidic residues" evidence="1">
    <location>
        <begin position="390"/>
        <end position="409"/>
    </location>
</feature>